<dbReference type="AlphaFoldDB" id="A0A3P8V236"/>
<dbReference type="Proteomes" id="UP000265120">
    <property type="component" value="Chromosome 15"/>
</dbReference>
<feature type="transmembrane region" description="Helical" evidence="1">
    <location>
        <begin position="95"/>
        <end position="119"/>
    </location>
</feature>
<dbReference type="PROSITE" id="PS50030">
    <property type="entry name" value="UBA"/>
    <property type="match status" value="1"/>
</dbReference>
<evidence type="ECO:0000259" key="2">
    <source>
        <dbReference type="PROSITE" id="PS50030"/>
    </source>
</evidence>
<dbReference type="GO" id="GO:0032435">
    <property type="term" value="P:negative regulation of proteasomal ubiquitin-dependent protein catabolic process"/>
    <property type="evidence" value="ECO:0007669"/>
    <property type="project" value="TreeGrafter"/>
</dbReference>
<dbReference type="FunFam" id="1.10.8.10:FF:000044">
    <property type="entry name" value="UBX domain-containing protein 1"/>
    <property type="match status" value="1"/>
</dbReference>
<reference evidence="3 4" key="1">
    <citation type="journal article" date="2014" name="Nat. Genet.">
        <title>Whole-genome sequence of a flatfish provides insights into ZW sex chromosome evolution and adaptation to a benthic lifestyle.</title>
        <authorList>
            <person name="Chen S."/>
            <person name="Zhang G."/>
            <person name="Shao C."/>
            <person name="Huang Q."/>
            <person name="Liu G."/>
            <person name="Zhang P."/>
            <person name="Song W."/>
            <person name="An N."/>
            <person name="Chalopin D."/>
            <person name="Volff J.N."/>
            <person name="Hong Y."/>
            <person name="Li Q."/>
            <person name="Sha Z."/>
            <person name="Zhou H."/>
            <person name="Xie M."/>
            <person name="Yu Q."/>
            <person name="Liu Y."/>
            <person name="Xiang H."/>
            <person name="Wang N."/>
            <person name="Wu K."/>
            <person name="Yang C."/>
            <person name="Zhou Q."/>
            <person name="Liao X."/>
            <person name="Yang L."/>
            <person name="Hu Q."/>
            <person name="Zhang J."/>
            <person name="Meng L."/>
            <person name="Jin L."/>
            <person name="Tian Y."/>
            <person name="Lian J."/>
            <person name="Yang J."/>
            <person name="Miao G."/>
            <person name="Liu S."/>
            <person name="Liang Z."/>
            <person name="Yan F."/>
            <person name="Li Y."/>
            <person name="Sun B."/>
            <person name="Zhang H."/>
            <person name="Zhang J."/>
            <person name="Zhu Y."/>
            <person name="Du M."/>
            <person name="Zhao Y."/>
            <person name="Schartl M."/>
            <person name="Tang Q."/>
            <person name="Wang J."/>
        </authorList>
    </citation>
    <scope>NUCLEOTIDE SEQUENCE</scope>
</reference>
<dbReference type="CDD" id="cd14302">
    <property type="entry name" value="UBA_UBXN1"/>
    <property type="match status" value="1"/>
</dbReference>
<accession>A0A3P8V236</accession>
<reference evidence="3" key="2">
    <citation type="submission" date="2025-08" db="UniProtKB">
        <authorList>
            <consortium name="Ensembl"/>
        </authorList>
    </citation>
    <scope>IDENTIFICATION</scope>
</reference>
<dbReference type="GeneTree" id="ENSGT00940000156457"/>
<dbReference type="GO" id="GO:0005634">
    <property type="term" value="C:nucleus"/>
    <property type="evidence" value="ECO:0007669"/>
    <property type="project" value="TreeGrafter"/>
</dbReference>
<proteinExistence type="predicted"/>
<keyword evidence="1" id="KW-0472">Membrane</keyword>
<dbReference type="InterPro" id="IPR041923">
    <property type="entry name" value="UBA_UBXN1"/>
</dbReference>
<dbReference type="SUPFAM" id="SSF46934">
    <property type="entry name" value="UBA-like"/>
    <property type="match status" value="1"/>
</dbReference>
<dbReference type="PANTHER" id="PTHR46340:SF1">
    <property type="entry name" value="UBX DOMAIN-CONTAINING PROTEIN 1"/>
    <property type="match status" value="1"/>
</dbReference>
<dbReference type="Ensembl" id="ENSCSET00000009575.1">
    <property type="protein sequence ID" value="ENSCSEP00000009463.1"/>
    <property type="gene ID" value="ENSCSEG00000006070.1"/>
</dbReference>
<dbReference type="Gene3D" id="1.10.8.10">
    <property type="entry name" value="DNA helicase RuvA subunit, C-terminal domain"/>
    <property type="match status" value="1"/>
</dbReference>
<evidence type="ECO:0000256" key="1">
    <source>
        <dbReference type="SAM" id="Phobius"/>
    </source>
</evidence>
<dbReference type="InterPro" id="IPR015940">
    <property type="entry name" value="UBA"/>
</dbReference>
<name>A0A3P8V236_CYNSE</name>
<feature type="domain" description="UBA" evidence="2">
    <location>
        <begin position="1"/>
        <end position="42"/>
    </location>
</feature>
<dbReference type="GO" id="GO:0036435">
    <property type="term" value="F:K48-linked polyubiquitin modification-dependent protein binding"/>
    <property type="evidence" value="ECO:0007669"/>
    <property type="project" value="TreeGrafter"/>
</dbReference>
<reference evidence="3" key="3">
    <citation type="submission" date="2025-09" db="UniProtKB">
        <authorList>
            <consortium name="Ensembl"/>
        </authorList>
    </citation>
    <scope>IDENTIFICATION</scope>
</reference>
<keyword evidence="1" id="KW-1133">Transmembrane helix</keyword>
<dbReference type="GO" id="GO:0005737">
    <property type="term" value="C:cytoplasm"/>
    <property type="evidence" value="ECO:0007669"/>
    <property type="project" value="TreeGrafter"/>
</dbReference>
<evidence type="ECO:0000313" key="4">
    <source>
        <dbReference type="Proteomes" id="UP000265120"/>
    </source>
</evidence>
<keyword evidence="4" id="KW-1185">Reference proteome</keyword>
<dbReference type="Pfam" id="PF22562">
    <property type="entry name" value="UBA_7"/>
    <property type="match status" value="1"/>
</dbReference>
<keyword evidence="1" id="KW-0812">Transmembrane</keyword>
<dbReference type="GO" id="GO:1903094">
    <property type="term" value="P:negative regulation of protein K48-linked deubiquitination"/>
    <property type="evidence" value="ECO:0007669"/>
    <property type="project" value="TreeGrafter"/>
</dbReference>
<dbReference type="SMART" id="SM00165">
    <property type="entry name" value="UBA"/>
    <property type="match status" value="1"/>
</dbReference>
<dbReference type="InterPro" id="IPR009060">
    <property type="entry name" value="UBA-like_sf"/>
</dbReference>
<protein>
    <submittedName>
        <fullName evidence="3">UBX domain protein 1</fullName>
    </submittedName>
</protein>
<sequence>MAELTTLESLLEMGFGRNRVERAVANTGNQGIERAMDWLMEHEDDPDIDEPYVQPVGNILGEETTNQSSTEPSSLVDTTEETYPDHLKSYLFINVFYQISVFLCLVSLDLVPSAVLFVAKK</sequence>
<organism evidence="3 4">
    <name type="scientific">Cynoglossus semilaevis</name>
    <name type="common">Tongue sole</name>
    <dbReference type="NCBI Taxonomy" id="244447"/>
    <lineage>
        <taxon>Eukaryota</taxon>
        <taxon>Metazoa</taxon>
        <taxon>Chordata</taxon>
        <taxon>Craniata</taxon>
        <taxon>Vertebrata</taxon>
        <taxon>Euteleostomi</taxon>
        <taxon>Actinopterygii</taxon>
        <taxon>Neopterygii</taxon>
        <taxon>Teleostei</taxon>
        <taxon>Neoteleostei</taxon>
        <taxon>Acanthomorphata</taxon>
        <taxon>Carangaria</taxon>
        <taxon>Pleuronectiformes</taxon>
        <taxon>Pleuronectoidei</taxon>
        <taxon>Cynoglossidae</taxon>
        <taxon>Cynoglossinae</taxon>
        <taxon>Cynoglossus</taxon>
    </lineage>
</organism>
<evidence type="ECO:0000313" key="3">
    <source>
        <dbReference type="Ensembl" id="ENSCSEP00000009463.1"/>
    </source>
</evidence>
<dbReference type="PANTHER" id="PTHR46340">
    <property type="entry name" value="UBX DOMAIN-CONTAINING PROTEIN 1"/>
    <property type="match status" value="1"/>
</dbReference>
<dbReference type="GO" id="GO:0031397">
    <property type="term" value="P:negative regulation of protein ubiquitination"/>
    <property type="evidence" value="ECO:0007669"/>
    <property type="project" value="TreeGrafter"/>
</dbReference>